<dbReference type="EMBL" id="LSDG01000045">
    <property type="protein sequence ID" value="KXB65250.1"/>
    <property type="molecule type" value="Genomic_DNA"/>
</dbReference>
<sequence>MVDKGGIMNRTDVLIGLVVILIAAGVGAWQFIPKKESSKTYISVQIDGKETKRIPMTPENYGKDFVFHSHGGTNILRISEKGCTMKEADCPDGICMRMAPIKTPGEMIVCLPHRIIAEVKSDDTPKMDILLK</sequence>
<keyword evidence="1" id="KW-0812">Transmembrane</keyword>
<keyword evidence="3" id="KW-1185">Reference proteome</keyword>
<organism evidence="2 3">
    <name type="scientific">Aedoeadaptatus coxii</name>
    <dbReference type="NCBI Taxonomy" id="755172"/>
    <lineage>
        <taxon>Bacteria</taxon>
        <taxon>Bacillati</taxon>
        <taxon>Bacillota</taxon>
        <taxon>Tissierellia</taxon>
        <taxon>Tissierellales</taxon>
        <taxon>Peptoniphilaceae</taxon>
        <taxon>Aedoeadaptatus</taxon>
    </lineage>
</organism>
<dbReference type="OrthoDB" id="47603at2"/>
<protein>
    <submittedName>
        <fullName evidence="2">Uncharacterized protein</fullName>
    </submittedName>
</protein>
<feature type="transmembrane region" description="Helical" evidence="1">
    <location>
        <begin position="12"/>
        <end position="32"/>
    </location>
</feature>
<evidence type="ECO:0000313" key="2">
    <source>
        <dbReference type="EMBL" id="KXB65250.1"/>
    </source>
</evidence>
<proteinExistence type="predicted"/>
<evidence type="ECO:0000256" key="1">
    <source>
        <dbReference type="SAM" id="Phobius"/>
    </source>
</evidence>
<dbReference type="InterPro" id="IPR038690">
    <property type="entry name" value="NusG_2_sf"/>
</dbReference>
<accession>A0A134ACJ7</accession>
<dbReference type="Proteomes" id="UP000070442">
    <property type="component" value="Unassembled WGS sequence"/>
</dbReference>
<keyword evidence="1" id="KW-1133">Transmembrane helix</keyword>
<dbReference type="Gene3D" id="2.60.320.10">
    <property type="entry name" value="N-utilization substance G protein NusG, insert domain"/>
    <property type="match status" value="1"/>
</dbReference>
<gene>
    <name evidence="2" type="ORF">HMPREF1863_01758</name>
</gene>
<dbReference type="AlphaFoldDB" id="A0A134ACJ7"/>
<keyword evidence="1" id="KW-0472">Membrane</keyword>
<dbReference type="Pfam" id="PF07009">
    <property type="entry name" value="NusG_II"/>
    <property type="match status" value="1"/>
</dbReference>
<reference evidence="3" key="1">
    <citation type="submission" date="2016-01" db="EMBL/GenBank/DDBJ databases">
        <authorList>
            <person name="Mitreva M."/>
            <person name="Pepin K.H."/>
            <person name="Mihindukulasuriya K.A."/>
            <person name="Fulton R."/>
            <person name="Fronick C."/>
            <person name="O'Laughlin M."/>
            <person name="Miner T."/>
            <person name="Herter B."/>
            <person name="Rosa B.A."/>
            <person name="Cordes M."/>
            <person name="Tomlinson C."/>
            <person name="Wollam A."/>
            <person name="Palsikar V.B."/>
            <person name="Mardis E.R."/>
            <person name="Wilson R.K."/>
        </authorList>
    </citation>
    <scope>NUCLEOTIDE SEQUENCE [LARGE SCALE GENOMIC DNA]</scope>
    <source>
        <strain evidence="3">DNF00729</strain>
    </source>
</reference>
<evidence type="ECO:0000313" key="3">
    <source>
        <dbReference type="Proteomes" id="UP000070442"/>
    </source>
</evidence>
<name>A0A134ACJ7_9FIRM</name>
<comment type="caution">
    <text evidence="2">The sequence shown here is derived from an EMBL/GenBank/DDBJ whole genome shotgun (WGS) entry which is preliminary data.</text>
</comment>
<dbReference type="PATRIC" id="fig|755172.3.peg.1717"/>
<dbReference type="CDD" id="cd09911">
    <property type="entry name" value="Lin0431_like"/>
    <property type="match status" value="1"/>
</dbReference>
<dbReference type="STRING" id="755172.HMPREF1863_01758"/>